<keyword evidence="2" id="KW-1194">Viral DNA replication</keyword>
<feature type="region of interest" description="Disordered" evidence="3">
    <location>
        <begin position="273"/>
        <end position="318"/>
    </location>
</feature>
<protein>
    <recommendedName>
        <fullName evidence="4">Bacteriophage T4 Gp32 single-stranded DNA-binding domain-containing protein</fullName>
    </recommendedName>
</protein>
<accession>A0A6M3JN80</accession>
<reference evidence="5" key="1">
    <citation type="submission" date="2020-03" db="EMBL/GenBank/DDBJ databases">
        <title>The deep terrestrial virosphere.</title>
        <authorList>
            <person name="Holmfeldt K."/>
            <person name="Nilsson E."/>
            <person name="Simone D."/>
            <person name="Lopez-Fernandez M."/>
            <person name="Wu X."/>
            <person name="de Brujin I."/>
            <person name="Lundin D."/>
            <person name="Andersson A."/>
            <person name="Bertilsson S."/>
            <person name="Dopson M."/>
        </authorList>
    </citation>
    <scope>NUCLEOTIDE SEQUENCE</scope>
    <source>
        <strain evidence="5">MM415A03703</strain>
    </source>
</reference>
<organism evidence="5">
    <name type="scientific">viral metagenome</name>
    <dbReference type="NCBI Taxonomy" id="1070528"/>
    <lineage>
        <taxon>unclassified sequences</taxon>
        <taxon>metagenomes</taxon>
        <taxon>organismal metagenomes</taxon>
    </lineage>
</organism>
<evidence type="ECO:0000313" key="5">
    <source>
        <dbReference type="EMBL" id="QJA70472.1"/>
    </source>
</evidence>
<dbReference type="AlphaFoldDB" id="A0A6M3JN80"/>
<dbReference type="SUPFAM" id="SSF50249">
    <property type="entry name" value="Nucleic acid-binding proteins"/>
    <property type="match status" value="1"/>
</dbReference>
<dbReference type="Pfam" id="PF08804">
    <property type="entry name" value="gp32"/>
    <property type="match status" value="1"/>
</dbReference>
<evidence type="ECO:0000259" key="4">
    <source>
        <dbReference type="Pfam" id="PF08804"/>
    </source>
</evidence>
<dbReference type="EMBL" id="MT141796">
    <property type="protein sequence ID" value="QJA70472.1"/>
    <property type="molecule type" value="Genomic_DNA"/>
</dbReference>
<dbReference type="GO" id="GO:0039693">
    <property type="term" value="P:viral DNA genome replication"/>
    <property type="evidence" value="ECO:0007669"/>
    <property type="project" value="UniProtKB-KW"/>
</dbReference>
<evidence type="ECO:0000256" key="3">
    <source>
        <dbReference type="SAM" id="MobiDB-lite"/>
    </source>
</evidence>
<keyword evidence="1" id="KW-0678">Repressor</keyword>
<evidence type="ECO:0000256" key="1">
    <source>
        <dbReference type="ARBA" id="ARBA00022491"/>
    </source>
</evidence>
<name>A0A6M3JN80_9ZZZZ</name>
<proteinExistence type="predicted"/>
<dbReference type="Gene3D" id="3.90.198.10">
    <property type="entry name" value="Replication Fork Single-Stranded Dna Binding Protein"/>
    <property type="match status" value="1"/>
</dbReference>
<dbReference type="InterPro" id="IPR044947">
    <property type="entry name" value="Phage_T4_Gp32_ssDNA-bd_sf"/>
</dbReference>
<dbReference type="InterPro" id="IPR012340">
    <property type="entry name" value="NA-bd_OB-fold"/>
</dbReference>
<dbReference type="InterPro" id="IPR012339">
    <property type="entry name" value="Phage_T4_Gp32_ssDNA-bd"/>
</dbReference>
<dbReference type="GO" id="GO:0003697">
    <property type="term" value="F:single-stranded DNA binding"/>
    <property type="evidence" value="ECO:0007669"/>
    <property type="project" value="InterPro"/>
</dbReference>
<gene>
    <name evidence="5" type="ORF">MM415A03703_0001</name>
</gene>
<feature type="compositionally biased region" description="Acidic residues" evidence="3">
    <location>
        <begin position="280"/>
        <end position="291"/>
    </location>
</feature>
<feature type="region of interest" description="Disordered" evidence="3">
    <location>
        <begin position="17"/>
        <end position="40"/>
    </location>
</feature>
<sequence>MASKWINKDLFTRFQEQKKQEQDNIPNNSGNRLEKVWKNPDRGTVDKPKIYEGRFLQDTAGNFYEKYFYHMFNSNEKWCFVLCEKTFDMSNFCPWCTTSSKLYMSGNKADKDMARNYKRKERYCGNWYIVDDPRDVETDDEERKSNGKVKIYEFPSKVESKVKNEVTDSKNGLGPDIFDPGKDGYNFIIKVKATKPTADGKIFPDYADSIFSRRPTPLGTDIEIKKIMEQTTNLKEYIRSMKMDDDNNETLLKSEMVWDIVSNEWNENRRKVTRTTVSEDVSDESVVDNDSIDNNFTNTSTESTDQSDEDLLKELEDL</sequence>
<evidence type="ECO:0000256" key="2">
    <source>
        <dbReference type="ARBA" id="ARBA00023109"/>
    </source>
</evidence>
<feature type="domain" description="Bacteriophage T4 Gp32 single-stranded DNA-binding" evidence="4">
    <location>
        <begin position="66"/>
        <end position="242"/>
    </location>
</feature>
<keyword evidence="2" id="KW-0235">DNA replication</keyword>